<protein>
    <recommendedName>
        <fullName evidence="10">Histone deacetylase</fullName>
        <ecNumber evidence="10">3.5.1.98</ecNumber>
    </recommendedName>
</protein>
<evidence type="ECO:0000256" key="6">
    <source>
        <dbReference type="ARBA" id="ARBA00023015"/>
    </source>
</evidence>
<organism evidence="14 15">
    <name type="scientific">Henningerozyma blattae (strain ATCC 34711 / CBS 6284 / DSM 70876 / NBRC 10599 / NRRL Y-10934 / UCD 77-7)</name>
    <name type="common">Yeast</name>
    <name type="synonym">Tetrapisispora blattae</name>
    <dbReference type="NCBI Taxonomy" id="1071380"/>
    <lineage>
        <taxon>Eukaryota</taxon>
        <taxon>Fungi</taxon>
        <taxon>Dikarya</taxon>
        <taxon>Ascomycota</taxon>
        <taxon>Saccharomycotina</taxon>
        <taxon>Saccharomycetes</taxon>
        <taxon>Saccharomycetales</taxon>
        <taxon>Saccharomycetaceae</taxon>
        <taxon>Henningerozyma</taxon>
    </lineage>
</organism>
<dbReference type="HOGENOM" id="CLU_007727_4_0_1"/>
<evidence type="ECO:0000256" key="1">
    <source>
        <dbReference type="ARBA" id="ARBA00004123"/>
    </source>
</evidence>
<dbReference type="GeneID" id="14494347"/>
<dbReference type="GO" id="GO:0031934">
    <property type="term" value="C:mating-type region heterochromatin"/>
    <property type="evidence" value="ECO:0007669"/>
    <property type="project" value="EnsemblFungi"/>
</dbReference>
<dbReference type="EMBL" id="HE806317">
    <property type="protein sequence ID" value="CCH59516.1"/>
    <property type="molecule type" value="Genomic_DNA"/>
</dbReference>
<dbReference type="Gene3D" id="3.40.800.20">
    <property type="entry name" value="Histone deacetylase domain"/>
    <property type="match status" value="1"/>
</dbReference>
<dbReference type="OrthoDB" id="424012at2759"/>
<dbReference type="InterPro" id="IPR037138">
    <property type="entry name" value="His_deacetylse_dom_sf"/>
</dbReference>
<feature type="compositionally biased region" description="Low complexity" evidence="11">
    <location>
        <begin position="526"/>
        <end position="536"/>
    </location>
</feature>
<comment type="function">
    <text evidence="10">Responsible for the deacetylation of lysine residues on the N-terminal part of the core histones (H2A, H2B, H3 and H4). Histone deacetylation gives a tag for epigenetic repression and plays an important role in transcriptional regulation, cell cycle progression and developmental events.</text>
</comment>
<dbReference type="AlphaFoldDB" id="I2GZG4"/>
<dbReference type="GO" id="GO:0003682">
    <property type="term" value="F:chromatin binding"/>
    <property type="evidence" value="ECO:0007669"/>
    <property type="project" value="EnsemblFungi"/>
</dbReference>
<dbReference type="InterPro" id="IPR023696">
    <property type="entry name" value="Ureohydrolase_dom_sf"/>
</dbReference>
<dbReference type="GO" id="GO:1902794">
    <property type="term" value="P:siRNA-independent facultative heterochromatin formation"/>
    <property type="evidence" value="ECO:0007669"/>
    <property type="project" value="EnsemblFungi"/>
</dbReference>
<evidence type="ECO:0000313" key="15">
    <source>
        <dbReference type="Proteomes" id="UP000002866"/>
    </source>
</evidence>
<evidence type="ECO:0000256" key="10">
    <source>
        <dbReference type="PIRNR" id="PIRNR037919"/>
    </source>
</evidence>
<keyword evidence="7 10" id="KW-0804">Transcription</keyword>
<feature type="region of interest" description="Disordered" evidence="11">
    <location>
        <begin position="487"/>
        <end position="560"/>
    </location>
</feature>
<keyword evidence="8 10" id="KW-0539">Nucleus</keyword>
<keyword evidence="6 10" id="KW-0805">Transcription regulation</keyword>
<dbReference type="STRING" id="1071380.I2GZG4"/>
<dbReference type="GO" id="GO:0031078">
    <property type="term" value="F:histone H3K14 deacetylase activity, hydrolytic mechanism"/>
    <property type="evidence" value="ECO:0007669"/>
    <property type="project" value="UniProtKB-UniRule"/>
</dbReference>
<dbReference type="PANTHER" id="PTHR10625">
    <property type="entry name" value="HISTONE DEACETYLASE HDAC1-RELATED"/>
    <property type="match status" value="1"/>
</dbReference>
<dbReference type="GO" id="GO:0000791">
    <property type="term" value="C:euchromatin"/>
    <property type="evidence" value="ECO:0007669"/>
    <property type="project" value="EnsemblFungi"/>
</dbReference>
<keyword evidence="5 10" id="KW-0156">Chromatin regulator</keyword>
<dbReference type="GO" id="GO:1990342">
    <property type="term" value="C:heterochromatin island"/>
    <property type="evidence" value="ECO:0007669"/>
    <property type="project" value="EnsemblFungi"/>
</dbReference>
<evidence type="ECO:0000256" key="2">
    <source>
        <dbReference type="ARBA" id="ARBA00007738"/>
    </source>
</evidence>
<dbReference type="InterPro" id="IPR019154">
    <property type="entry name" value="Arb2-like_domain"/>
</dbReference>
<accession>I2GZG4</accession>
<dbReference type="GO" id="GO:0031508">
    <property type="term" value="P:pericentric heterochromatin formation"/>
    <property type="evidence" value="ECO:0007669"/>
    <property type="project" value="EnsemblFungi"/>
</dbReference>
<dbReference type="GO" id="GO:0045944">
    <property type="term" value="P:positive regulation of transcription by RNA polymerase II"/>
    <property type="evidence" value="ECO:0007669"/>
    <property type="project" value="EnsemblFungi"/>
</dbReference>
<dbReference type="PRINTS" id="PR01270">
    <property type="entry name" value="HDASUPER"/>
</dbReference>
<dbReference type="GO" id="GO:0005730">
    <property type="term" value="C:nucleolus"/>
    <property type="evidence" value="ECO:0007669"/>
    <property type="project" value="EnsemblFungi"/>
</dbReference>
<evidence type="ECO:0000259" key="12">
    <source>
        <dbReference type="Pfam" id="PF00850"/>
    </source>
</evidence>
<evidence type="ECO:0000256" key="11">
    <source>
        <dbReference type="SAM" id="MobiDB-lite"/>
    </source>
</evidence>
<dbReference type="Pfam" id="PF09757">
    <property type="entry name" value="Arb2-like"/>
    <property type="match status" value="1"/>
</dbReference>
<dbReference type="Pfam" id="PF00850">
    <property type="entry name" value="Hist_deacetyl"/>
    <property type="match status" value="1"/>
</dbReference>
<comment type="catalytic activity">
    <reaction evidence="9 10">
        <text>N(6)-acetyl-L-lysyl-[histone] + H2O = L-lysyl-[histone] + acetate</text>
        <dbReference type="Rhea" id="RHEA:58196"/>
        <dbReference type="Rhea" id="RHEA-COMP:9845"/>
        <dbReference type="Rhea" id="RHEA-COMP:11338"/>
        <dbReference type="ChEBI" id="CHEBI:15377"/>
        <dbReference type="ChEBI" id="CHEBI:29969"/>
        <dbReference type="ChEBI" id="CHEBI:30089"/>
        <dbReference type="ChEBI" id="CHEBI:61930"/>
        <dbReference type="EC" id="3.5.1.98"/>
    </reaction>
</comment>
<sequence>MSIKVEDNSGGLKRNHEELETGTKNVSTNNILNKNPPNYKKQIIVPVQAPKIHYVPLKTGLCYDVRMRYHAKIFTSYFEYIDPHPEDPRRIYRIYKILAENGLINDPTLSGVDNIGDLMLKLPIREATMNEILEVHSIEHFKYLEKTSNDNREQLLKETENGDSVYFNNDSFQSAKLSCGGAIEACKAVVEGRVKNAMAVVRPPGHHSEPESAGGFCLFSNVAVATKNILKNYPESVRKVLILDWDIHHGNGTQKAFYNDDNVLYISLHRFELGKYYPGTIQGQYDQTGEGKGEGFNCNITWPIGAVGDAEYMWAFEQVVMPMSREFQPDLVIISSGFDAADGDTIGQCHVSPSCYGHMTHMLKSLARGNLCVVLEGGYNLDAIARSALSVSKILIGEPPDELPDPLKDPKPEVIEMIDKIIRLQSKYWKCFRRRHGNLGCNFKESINDSLISKNFPLQTAIRNFQSKKLFDELNFLTLPIKNFQKNNMSTSTTNSINNKTTSTVISSTSTGTPGNSKEKNDTDDINGNNTTTETNHSSDSIVPPDGSTETKSSSINSKKLENSTTNIKTISPLNENTILCSPAIIRSKTLVVLVHDSPDLWTKRDVSTGVVDLSSTIIIDSTLDFIKWSLDRNYGVIDINIPQTLFEQDNYSSILAAQETLLSFWDNYLKYFPYIEKIVFIGFGDAHAGIVHLLGHRDTRSVVKSVINFLGKKPLKALVPLVDETLSDWYFKNSLVFTDKNHPFWADNENKKPRKKFGRVLRSQQDGIANLIEERFDEATDFILDSFEEWSDEE</sequence>
<dbReference type="GO" id="GO:0070824">
    <property type="term" value="C:SHREC complex"/>
    <property type="evidence" value="ECO:0007669"/>
    <property type="project" value="EnsemblFungi"/>
</dbReference>
<dbReference type="GO" id="GO:0033553">
    <property type="term" value="C:rDNA heterochromatin"/>
    <property type="evidence" value="ECO:0007669"/>
    <property type="project" value="EnsemblFungi"/>
</dbReference>
<feature type="compositionally biased region" description="Polar residues" evidence="11">
    <location>
        <begin position="548"/>
        <end position="560"/>
    </location>
</feature>
<dbReference type="GO" id="GO:0030466">
    <property type="term" value="P:silent mating-type cassette heterochromatin formation"/>
    <property type="evidence" value="ECO:0007669"/>
    <property type="project" value="EnsemblFungi"/>
</dbReference>
<gene>
    <name evidence="14" type="primary">TBLA0B06950</name>
    <name evidence="14" type="ORF">TBLA_0B06950</name>
</gene>
<reference evidence="14 15" key="1">
    <citation type="journal article" date="2011" name="Proc. Natl. Acad. Sci. U.S.A.">
        <title>Evolutionary erosion of yeast sex chromosomes by mating-type switching accidents.</title>
        <authorList>
            <person name="Gordon J.L."/>
            <person name="Armisen D."/>
            <person name="Proux-Wera E."/>
            <person name="Oheigeartaigh S.S."/>
            <person name="Byrne K.P."/>
            <person name="Wolfe K.H."/>
        </authorList>
    </citation>
    <scope>NUCLEOTIDE SEQUENCE [LARGE SCALE GENOMIC DNA]</scope>
    <source>
        <strain evidence="15">ATCC 34711 / CBS 6284 / DSM 70876 / NBRC 10599 / NRRL Y-10934 / UCD 77-7</strain>
    </source>
</reference>
<dbReference type="OMA" id="CFVSPAC"/>
<dbReference type="GO" id="GO:0000183">
    <property type="term" value="P:rDNA heterochromatin formation"/>
    <property type="evidence" value="ECO:0007669"/>
    <property type="project" value="EnsemblFungi"/>
</dbReference>
<dbReference type="Proteomes" id="UP000002866">
    <property type="component" value="Chromosome 2"/>
</dbReference>
<evidence type="ECO:0000256" key="7">
    <source>
        <dbReference type="ARBA" id="ARBA00023163"/>
    </source>
</evidence>
<dbReference type="GO" id="GO:0042802">
    <property type="term" value="F:identical protein binding"/>
    <property type="evidence" value="ECO:0007669"/>
    <property type="project" value="EnsemblFungi"/>
</dbReference>
<name>I2GZG4_HENB6</name>
<evidence type="ECO:0000256" key="9">
    <source>
        <dbReference type="ARBA" id="ARBA00048287"/>
    </source>
</evidence>
<dbReference type="InterPro" id="IPR017321">
    <property type="entry name" value="Hist_deAcase_II_yeast"/>
</dbReference>
<dbReference type="RefSeq" id="XP_004179035.1">
    <property type="nucleotide sequence ID" value="XM_004178987.1"/>
</dbReference>
<feature type="compositionally biased region" description="Low complexity" evidence="11">
    <location>
        <begin position="487"/>
        <end position="513"/>
    </location>
</feature>
<dbReference type="FunCoup" id="I2GZG4">
    <property type="interactions" value="176"/>
</dbReference>
<dbReference type="GO" id="GO:0070823">
    <property type="term" value="C:HDA1 complex"/>
    <property type="evidence" value="ECO:0007669"/>
    <property type="project" value="EnsemblFungi"/>
</dbReference>
<dbReference type="InterPro" id="IPR023801">
    <property type="entry name" value="His_deacetylse_dom"/>
</dbReference>
<dbReference type="ESTHER" id="tetbl-i2gzg4">
    <property type="family name" value="Arb2_domain"/>
</dbReference>
<keyword evidence="3 10" id="KW-0678">Repressor</keyword>
<feature type="domain" description="Histone deacetylase" evidence="12">
    <location>
        <begin position="84"/>
        <end position="393"/>
    </location>
</feature>
<evidence type="ECO:0000256" key="3">
    <source>
        <dbReference type="ARBA" id="ARBA00022491"/>
    </source>
</evidence>
<dbReference type="EC" id="3.5.1.98" evidence="10"/>
<dbReference type="SUPFAM" id="SSF52768">
    <property type="entry name" value="Arginase/deacetylase"/>
    <property type="match status" value="1"/>
</dbReference>
<evidence type="ECO:0000256" key="4">
    <source>
        <dbReference type="ARBA" id="ARBA00022801"/>
    </source>
</evidence>
<dbReference type="InterPro" id="IPR000286">
    <property type="entry name" value="HDACs"/>
</dbReference>
<dbReference type="GO" id="GO:0000122">
    <property type="term" value="P:negative regulation of transcription by RNA polymerase II"/>
    <property type="evidence" value="ECO:0007669"/>
    <property type="project" value="EnsemblFungi"/>
</dbReference>
<comment type="similarity">
    <text evidence="2 10">Belongs to the histone deacetylase family. HD type 2 subfamily.</text>
</comment>
<dbReference type="GO" id="GO:0005721">
    <property type="term" value="C:pericentric heterochromatin"/>
    <property type="evidence" value="ECO:0007669"/>
    <property type="project" value="EnsemblFungi"/>
</dbReference>
<comment type="subcellular location">
    <subcellularLocation>
        <location evidence="1 10">Nucleus</location>
    </subcellularLocation>
</comment>
<keyword evidence="4 10" id="KW-0378">Hydrolase</keyword>
<dbReference type="InParanoid" id="I2GZG4"/>
<keyword evidence="15" id="KW-1185">Reference proteome</keyword>
<dbReference type="PIRSF" id="PIRSF037919">
    <property type="entry name" value="HDAC_II_yeast"/>
    <property type="match status" value="1"/>
</dbReference>
<evidence type="ECO:0000256" key="8">
    <source>
        <dbReference type="ARBA" id="ARBA00023242"/>
    </source>
</evidence>
<feature type="region of interest" description="Disordered" evidence="11">
    <location>
        <begin position="1"/>
        <end position="33"/>
    </location>
</feature>
<evidence type="ECO:0000256" key="5">
    <source>
        <dbReference type="ARBA" id="ARBA00022853"/>
    </source>
</evidence>
<evidence type="ECO:0000313" key="14">
    <source>
        <dbReference type="EMBL" id="CCH59516.1"/>
    </source>
</evidence>
<dbReference type="GO" id="GO:0140720">
    <property type="term" value="C:subtelomeric heterochromatin"/>
    <property type="evidence" value="ECO:0007669"/>
    <property type="project" value="EnsemblFungi"/>
</dbReference>
<dbReference type="KEGG" id="tbl:TBLA_0B06950"/>
<dbReference type="PANTHER" id="PTHR10625:SF5">
    <property type="entry name" value="HISTONE DEACETYLASE"/>
    <property type="match status" value="1"/>
</dbReference>
<dbReference type="GO" id="GO:0031509">
    <property type="term" value="P:subtelomeric heterochromatin formation"/>
    <property type="evidence" value="ECO:0007669"/>
    <property type="project" value="EnsemblFungi"/>
</dbReference>
<dbReference type="eggNOG" id="KOG1343">
    <property type="taxonomic scope" value="Eukaryota"/>
</dbReference>
<feature type="compositionally biased region" description="Polar residues" evidence="11">
    <location>
        <begin position="22"/>
        <end position="33"/>
    </location>
</feature>
<evidence type="ECO:0000259" key="13">
    <source>
        <dbReference type="Pfam" id="PF09757"/>
    </source>
</evidence>
<proteinExistence type="inferred from homology"/>
<feature type="domain" description="Arb2-like" evidence="13">
    <location>
        <begin position="570"/>
        <end position="791"/>
    </location>
</feature>
<dbReference type="FunFam" id="3.40.800.20:FF:000005">
    <property type="entry name" value="histone deacetylase 6"/>
    <property type="match status" value="1"/>
</dbReference>